<evidence type="ECO:0000256" key="3">
    <source>
        <dbReference type="ARBA" id="ARBA00022691"/>
    </source>
</evidence>
<dbReference type="Pfam" id="PF05063">
    <property type="entry name" value="MT-A70"/>
    <property type="match status" value="1"/>
</dbReference>
<dbReference type="PROSITE" id="PS51143">
    <property type="entry name" value="MT_A70"/>
    <property type="match status" value="1"/>
</dbReference>
<keyword evidence="6" id="KW-1185">Reference proteome</keyword>
<proteinExistence type="inferred from homology"/>
<dbReference type="SUPFAM" id="SSF53335">
    <property type="entry name" value="S-adenosyl-L-methionine-dependent methyltransferases"/>
    <property type="match status" value="1"/>
</dbReference>
<keyword evidence="1 5" id="KW-0489">Methyltransferase</keyword>
<dbReference type="PANTHER" id="PTHR12829:SF7">
    <property type="entry name" value="N6-ADENOSINE-METHYLTRANSFERASE CATALYTIC SUBUNIT"/>
    <property type="match status" value="1"/>
</dbReference>
<dbReference type="Proteomes" id="UP000199074">
    <property type="component" value="Unassembled WGS sequence"/>
</dbReference>
<dbReference type="EMBL" id="FPCK01000001">
    <property type="protein sequence ID" value="SFV33224.1"/>
    <property type="molecule type" value="Genomic_DNA"/>
</dbReference>
<evidence type="ECO:0000313" key="6">
    <source>
        <dbReference type="Proteomes" id="UP000199074"/>
    </source>
</evidence>
<protein>
    <submittedName>
        <fullName evidence="5">N6-adenosine-specific RNA methylase IME4</fullName>
    </submittedName>
</protein>
<dbReference type="AlphaFoldDB" id="A0A1I7NEX9"/>
<evidence type="ECO:0000313" key="5">
    <source>
        <dbReference type="EMBL" id="SFV33224.1"/>
    </source>
</evidence>
<accession>A0A1I7NEX9</accession>
<dbReference type="STRING" id="429728.SAMN05216456_1925"/>
<evidence type="ECO:0000256" key="4">
    <source>
        <dbReference type="PROSITE-ProRule" id="PRU00489"/>
    </source>
</evidence>
<organism evidence="5 6">
    <name type="scientific">Devosia crocina</name>
    <dbReference type="NCBI Taxonomy" id="429728"/>
    <lineage>
        <taxon>Bacteria</taxon>
        <taxon>Pseudomonadati</taxon>
        <taxon>Pseudomonadota</taxon>
        <taxon>Alphaproteobacteria</taxon>
        <taxon>Hyphomicrobiales</taxon>
        <taxon>Devosiaceae</taxon>
        <taxon>Devosia</taxon>
    </lineage>
</organism>
<keyword evidence="3" id="KW-0949">S-adenosyl-L-methionine</keyword>
<dbReference type="OrthoDB" id="9800596at2"/>
<dbReference type="GO" id="GO:0008168">
    <property type="term" value="F:methyltransferase activity"/>
    <property type="evidence" value="ECO:0007669"/>
    <property type="project" value="UniProtKB-KW"/>
</dbReference>
<dbReference type="InterPro" id="IPR007757">
    <property type="entry name" value="MT-A70-like"/>
</dbReference>
<evidence type="ECO:0000256" key="1">
    <source>
        <dbReference type="ARBA" id="ARBA00022603"/>
    </source>
</evidence>
<comment type="similarity">
    <text evidence="4">Belongs to the MT-A70-like family.</text>
</comment>
<name>A0A1I7NEX9_9HYPH</name>
<dbReference type="InterPro" id="IPR029063">
    <property type="entry name" value="SAM-dependent_MTases_sf"/>
</dbReference>
<reference evidence="5 6" key="1">
    <citation type="submission" date="2016-10" db="EMBL/GenBank/DDBJ databases">
        <authorList>
            <person name="de Groot N.N."/>
        </authorList>
    </citation>
    <scope>NUCLEOTIDE SEQUENCE [LARGE SCALE GENOMIC DNA]</scope>
    <source>
        <strain evidence="5 6">IPL20</strain>
    </source>
</reference>
<gene>
    <name evidence="5" type="ORF">SAMN05216456_1925</name>
</gene>
<keyword evidence="2" id="KW-0808">Transferase</keyword>
<dbReference type="GO" id="GO:0032259">
    <property type="term" value="P:methylation"/>
    <property type="evidence" value="ECO:0007669"/>
    <property type="project" value="UniProtKB-KW"/>
</dbReference>
<dbReference type="PANTHER" id="PTHR12829">
    <property type="entry name" value="N6-ADENOSINE-METHYLTRANSFERASE"/>
    <property type="match status" value="1"/>
</dbReference>
<dbReference type="RefSeq" id="WP_092423637.1">
    <property type="nucleotide sequence ID" value="NZ_FPCK01000001.1"/>
</dbReference>
<evidence type="ECO:0000256" key="2">
    <source>
        <dbReference type="ARBA" id="ARBA00022679"/>
    </source>
</evidence>
<sequence>MTNIARTFAEMRPLGGYRVILADPPWLFGVRSAKGEAKAPQAHYDCMPTDEICALPVDVLAADDCALFMWVTWPLMPDWMRVIEAWGFSFSGLAWEWIKFNPATGKYAFGPGYGTRKNLEPCLLCTRGEPSLRQEVPADLFAGVTAAGTRSVRDFIECAPFEAIRAPRREHSRKPDEQYSRIETLFDGPYVELFARQKRPGWASWGNQTEKFEAEEVA</sequence>